<name>A0ABS7BLA8_9SPHN</name>
<sequence>MPKHALSSGVPIGNPPARVGAQDRVGGDVGHLGGHAANLSKARAFHSFDDHAGETQQSVLLSRGQTVARRSVEDAQTSDTCSCRRYDQWRTGVEADRAVTRDQRVVSAAWIELRVGDDQQIPARNLKAAESVLALHLRDFYADA</sequence>
<evidence type="ECO:0000313" key="2">
    <source>
        <dbReference type="EMBL" id="MBW6530396.1"/>
    </source>
</evidence>
<dbReference type="EMBL" id="JAHXZN010000001">
    <property type="protein sequence ID" value="MBW6530396.1"/>
    <property type="molecule type" value="Genomic_DNA"/>
</dbReference>
<accession>A0ABS7BLA8</accession>
<keyword evidence="3" id="KW-1185">Reference proteome</keyword>
<reference evidence="2 3" key="1">
    <citation type="submission" date="2021-07" db="EMBL/GenBank/DDBJ databases">
        <title>Sphingomonas sp.</title>
        <authorList>
            <person name="Feng G."/>
            <person name="Li J."/>
            <person name="Pan M."/>
        </authorList>
    </citation>
    <scope>NUCLEOTIDE SEQUENCE [LARGE SCALE GENOMIC DNA]</scope>
    <source>
        <strain evidence="2 3">RRHST34</strain>
    </source>
</reference>
<evidence type="ECO:0000256" key="1">
    <source>
        <dbReference type="SAM" id="MobiDB-lite"/>
    </source>
</evidence>
<dbReference type="Proteomes" id="UP000759103">
    <property type="component" value="Unassembled WGS sequence"/>
</dbReference>
<organism evidence="2 3">
    <name type="scientific">Sphingomonas citri</name>
    <dbReference type="NCBI Taxonomy" id="2862499"/>
    <lineage>
        <taxon>Bacteria</taxon>
        <taxon>Pseudomonadati</taxon>
        <taxon>Pseudomonadota</taxon>
        <taxon>Alphaproteobacteria</taxon>
        <taxon>Sphingomonadales</taxon>
        <taxon>Sphingomonadaceae</taxon>
        <taxon>Sphingomonas</taxon>
    </lineage>
</organism>
<comment type="caution">
    <text evidence="2">The sequence shown here is derived from an EMBL/GenBank/DDBJ whole genome shotgun (WGS) entry which is preliminary data.</text>
</comment>
<gene>
    <name evidence="2" type="ORF">KZ820_06585</name>
</gene>
<feature type="region of interest" description="Disordered" evidence="1">
    <location>
        <begin position="1"/>
        <end position="24"/>
    </location>
</feature>
<evidence type="ECO:0000313" key="3">
    <source>
        <dbReference type="Proteomes" id="UP000759103"/>
    </source>
</evidence>
<proteinExistence type="predicted"/>
<protein>
    <submittedName>
        <fullName evidence="2">Uncharacterized protein</fullName>
    </submittedName>
</protein>